<keyword evidence="13 18" id="KW-0238">DNA-binding</keyword>
<evidence type="ECO:0000256" key="2">
    <source>
        <dbReference type="ARBA" id="ARBA00004123"/>
    </source>
</evidence>
<dbReference type="Pfam" id="PF02037">
    <property type="entry name" value="SAP"/>
    <property type="match status" value="1"/>
</dbReference>
<dbReference type="InterPro" id="IPR017907">
    <property type="entry name" value="Znf_RING_CS"/>
</dbReference>
<keyword evidence="11 18" id="KW-0833">Ubl conjugation pathway</keyword>
<name>A0A7C8IXQ0_9PEZI</name>
<feature type="region of interest" description="Disordered" evidence="19">
    <location>
        <begin position="197"/>
        <end position="256"/>
    </location>
</feature>
<dbReference type="PROSITE" id="PS50089">
    <property type="entry name" value="ZF_RING_2"/>
    <property type="match status" value="1"/>
</dbReference>
<evidence type="ECO:0000256" key="16">
    <source>
        <dbReference type="PROSITE-ProRule" id="PRU00175"/>
    </source>
</evidence>
<evidence type="ECO:0000259" key="20">
    <source>
        <dbReference type="PROSITE" id="PS50089"/>
    </source>
</evidence>
<feature type="compositionally biased region" description="Polar residues" evidence="19">
    <location>
        <begin position="225"/>
        <end position="240"/>
    </location>
</feature>
<dbReference type="GO" id="GO:0006301">
    <property type="term" value="P:DNA damage tolerance"/>
    <property type="evidence" value="ECO:0007669"/>
    <property type="project" value="InterPro"/>
</dbReference>
<comment type="caution">
    <text evidence="23">The sequence shown here is derived from an EMBL/GenBank/DDBJ whole genome shotgun (WGS) entry which is preliminary data.</text>
</comment>
<protein>
    <recommendedName>
        <fullName evidence="6 18">Postreplication repair E3 ubiquitin-protein ligase RAD18</fullName>
        <ecNumber evidence="5 18">2.3.2.27</ecNumber>
    </recommendedName>
    <alternativeName>
        <fullName evidence="18">RING-type E3 ubiquitin transferase RAD18</fullName>
    </alternativeName>
</protein>
<dbReference type="AlphaFoldDB" id="A0A7C8IXQ0"/>
<dbReference type="SUPFAM" id="SSF57850">
    <property type="entry name" value="RING/U-box"/>
    <property type="match status" value="1"/>
</dbReference>
<comment type="function">
    <text evidence="18">E3 RING-finger protein, member of the UBC2/RAD6 epistasis group. Associates to the E2 ubiquitin conjugating enzyme UBC2/RAD6 to form the UBC2-RAD18 ubiquitin ligase complex involved in postreplicative repair (PRR) of damaged DNA.</text>
</comment>
<dbReference type="SMART" id="SM00513">
    <property type="entry name" value="SAP"/>
    <property type="match status" value="1"/>
</dbReference>
<dbReference type="PANTHER" id="PTHR14134:SF2">
    <property type="entry name" value="E3 UBIQUITIN-PROTEIN LIGASE RAD18"/>
    <property type="match status" value="1"/>
</dbReference>
<dbReference type="PROSITE" id="PS00518">
    <property type="entry name" value="ZF_RING_1"/>
    <property type="match status" value="1"/>
</dbReference>
<feature type="region of interest" description="Disordered" evidence="19">
    <location>
        <begin position="116"/>
        <end position="173"/>
    </location>
</feature>
<evidence type="ECO:0000256" key="13">
    <source>
        <dbReference type="ARBA" id="ARBA00023125"/>
    </source>
</evidence>
<dbReference type="EC" id="2.3.2.27" evidence="5 18"/>
<feature type="compositionally biased region" description="Acidic residues" evidence="19">
    <location>
        <begin position="432"/>
        <end position="443"/>
    </location>
</feature>
<evidence type="ECO:0000256" key="6">
    <source>
        <dbReference type="ARBA" id="ARBA00015551"/>
    </source>
</evidence>
<keyword evidence="9 17" id="KW-0227">DNA damage</keyword>
<evidence type="ECO:0000259" key="22">
    <source>
        <dbReference type="PROSITE" id="PS51908"/>
    </source>
</evidence>
<evidence type="ECO:0000256" key="5">
    <source>
        <dbReference type="ARBA" id="ARBA00012483"/>
    </source>
</evidence>
<dbReference type="SMART" id="SM00734">
    <property type="entry name" value="ZnF_Rad18"/>
    <property type="match status" value="1"/>
</dbReference>
<dbReference type="GO" id="GO:0006513">
    <property type="term" value="P:protein monoubiquitination"/>
    <property type="evidence" value="ECO:0007669"/>
    <property type="project" value="InterPro"/>
</dbReference>
<comment type="catalytic activity">
    <reaction evidence="1 18">
        <text>S-ubiquitinyl-[E2 ubiquitin-conjugating enzyme]-L-cysteine + [acceptor protein]-L-lysine = [E2 ubiquitin-conjugating enzyme]-L-cysteine + N(6)-ubiquitinyl-[acceptor protein]-L-lysine.</text>
        <dbReference type="EC" id="2.3.2.27"/>
    </reaction>
</comment>
<dbReference type="FunFam" id="3.30.40.10:FF:000172">
    <property type="entry name" value="E3 ubiquitin-protein ligase RAD18"/>
    <property type="match status" value="1"/>
</dbReference>
<evidence type="ECO:0000256" key="10">
    <source>
        <dbReference type="ARBA" id="ARBA00022771"/>
    </source>
</evidence>
<evidence type="ECO:0000256" key="11">
    <source>
        <dbReference type="ARBA" id="ARBA00022786"/>
    </source>
</evidence>
<dbReference type="Proteomes" id="UP000481858">
    <property type="component" value="Unassembled WGS sequence"/>
</dbReference>
<comment type="subcellular location">
    <subcellularLocation>
        <location evidence="2 18">Nucleus</location>
    </subcellularLocation>
</comment>
<feature type="domain" description="UBZ4-type" evidence="22">
    <location>
        <begin position="179"/>
        <end position="207"/>
    </location>
</feature>
<keyword evidence="14 17" id="KW-0234">DNA repair</keyword>
<evidence type="ECO:0000256" key="9">
    <source>
        <dbReference type="ARBA" id="ARBA00022763"/>
    </source>
</evidence>
<evidence type="ECO:0000256" key="7">
    <source>
        <dbReference type="ARBA" id="ARBA00022679"/>
    </source>
</evidence>
<dbReference type="InterPro" id="IPR003034">
    <property type="entry name" value="SAP_dom"/>
</dbReference>
<dbReference type="InParanoid" id="A0A7C8IXQ0"/>
<keyword evidence="8 18" id="KW-0479">Metal-binding</keyword>
<dbReference type="GO" id="GO:0006281">
    <property type="term" value="P:DNA repair"/>
    <property type="evidence" value="ECO:0007669"/>
    <property type="project" value="UniProtKB-KW"/>
</dbReference>
<dbReference type="InterPro" id="IPR013083">
    <property type="entry name" value="Znf_RING/FYVE/PHD"/>
</dbReference>
<accession>A0A7C8IXQ0</accession>
<evidence type="ECO:0000259" key="21">
    <source>
        <dbReference type="PROSITE" id="PS50800"/>
    </source>
</evidence>
<evidence type="ECO:0000256" key="17">
    <source>
        <dbReference type="PROSITE-ProRule" id="PRU01256"/>
    </source>
</evidence>
<dbReference type="GO" id="GO:0097505">
    <property type="term" value="C:Rad6-Rad18 complex"/>
    <property type="evidence" value="ECO:0007669"/>
    <property type="project" value="TreeGrafter"/>
</dbReference>
<dbReference type="InterPro" id="IPR004580">
    <property type="entry name" value="Rad18_fungi"/>
</dbReference>
<feature type="domain" description="SAP" evidence="21">
    <location>
        <begin position="259"/>
        <end position="293"/>
    </location>
</feature>
<dbReference type="PROSITE" id="PS50800">
    <property type="entry name" value="SAP"/>
    <property type="match status" value="1"/>
</dbReference>
<dbReference type="GO" id="GO:0005634">
    <property type="term" value="C:nucleus"/>
    <property type="evidence" value="ECO:0007669"/>
    <property type="project" value="UniProtKB-SubCell"/>
</dbReference>
<dbReference type="GO" id="GO:0061630">
    <property type="term" value="F:ubiquitin protein ligase activity"/>
    <property type="evidence" value="ECO:0007669"/>
    <property type="project" value="UniProtKB-UniRule"/>
</dbReference>
<gene>
    <name evidence="23" type="ORF">GQX73_g708</name>
</gene>
<keyword evidence="10 16" id="KW-0863">Zinc-finger</keyword>
<dbReference type="Gene3D" id="3.30.40.10">
    <property type="entry name" value="Zinc/RING finger domain, C3HC4 (zinc finger)"/>
    <property type="match status" value="1"/>
</dbReference>
<keyword evidence="12 18" id="KW-0862">Zinc</keyword>
<sequence>MNDDFDSVADSTDWLSTPLSGLSAVEAALRCQICKDLYKTPMLTSCNHTFCSLCIRRALSADGKCPLCRASEQEMKLRSNWSMEEVVAAFTQARSVVLDFARKPLLVFTTAGEAPKRRADEMDGDEEGHQPSNSQQHSSKRLRSSTRLSKTRSMEATAEIARQESHIPDPENVGFDDGLVACPICWRRMKPLQVDRHIDTSCPGEPQPDPPPPAQPSARSSSKPTNITSAFLPSSSTTFSPALFDKPQPPPDRLPALNYSMLRETQLRKELADLGLSTSGNRVALERRHREWVMIWNANCDSQRPRRHAELLHDLEVWERTLGSRVPAGSRSTTTGAQIRDKDFDGAAWASKHNTSFRNLIANARRTRAQAQVKPEEEDGKENAVNGTPTSGVSSGIINPIVEPIPPRLLDAERVVVDLVSHPPTPTKMERLEEELESESVPI</sequence>
<keyword evidence="24" id="KW-1185">Reference proteome</keyword>
<evidence type="ECO:0000256" key="8">
    <source>
        <dbReference type="ARBA" id="ARBA00022723"/>
    </source>
</evidence>
<evidence type="ECO:0000256" key="19">
    <source>
        <dbReference type="SAM" id="MobiDB-lite"/>
    </source>
</evidence>
<evidence type="ECO:0000313" key="23">
    <source>
        <dbReference type="EMBL" id="KAF2972723.1"/>
    </source>
</evidence>
<keyword evidence="7 18" id="KW-0808">Transferase</keyword>
<dbReference type="FunCoup" id="A0A7C8IXQ0">
    <property type="interactions" value="281"/>
</dbReference>
<evidence type="ECO:0000256" key="18">
    <source>
        <dbReference type="RuleBase" id="RU368093"/>
    </source>
</evidence>
<dbReference type="InterPro" id="IPR006642">
    <property type="entry name" value="Rad18_UBZ4"/>
</dbReference>
<dbReference type="PROSITE" id="PS51908">
    <property type="entry name" value="ZF_UBZ4"/>
    <property type="match status" value="1"/>
</dbReference>
<comment type="subunit">
    <text evidence="18">Interacts with E2 UBC2, forming a complex with ubiquitin ligase activity.</text>
</comment>
<dbReference type="UniPathway" id="UPA00143"/>
<reference evidence="23 24" key="1">
    <citation type="submission" date="2019-12" db="EMBL/GenBank/DDBJ databases">
        <title>Draft genome sequence of the ascomycete Xylaria multiplex DSM 110363.</title>
        <authorList>
            <person name="Buettner E."/>
            <person name="Kellner H."/>
        </authorList>
    </citation>
    <scope>NUCLEOTIDE SEQUENCE [LARGE SCALE GENOMIC DNA]</scope>
    <source>
        <strain evidence="23 24">DSM 110363</strain>
    </source>
</reference>
<dbReference type="SMART" id="SM00184">
    <property type="entry name" value="RING"/>
    <property type="match status" value="1"/>
</dbReference>
<evidence type="ECO:0000256" key="1">
    <source>
        <dbReference type="ARBA" id="ARBA00000900"/>
    </source>
</evidence>
<feature type="region of interest" description="Disordered" evidence="19">
    <location>
        <begin position="369"/>
        <end position="399"/>
    </location>
</feature>
<dbReference type="InterPro" id="IPR039577">
    <property type="entry name" value="Rad18"/>
</dbReference>
<dbReference type="EMBL" id="WUBL01000004">
    <property type="protein sequence ID" value="KAF2972723.1"/>
    <property type="molecule type" value="Genomic_DNA"/>
</dbReference>
<dbReference type="Pfam" id="PF13923">
    <property type="entry name" value="zf-C3HC4_2"/>
    <property type="match status" value="1"/>
</dbReference>
<comment type="pathway">
    <text evidence="3 18">Protein modification; protein ubiquitination.</text>
</comment>
<proteinExistence type="inferred from homology"/>
<comment type="similarity">
    <text evidence="4 18">Belongs to the RAD18 family.</text>
</comment>
<dbReference type="InterPro" id="IPR001841">
    <property type="entry name" value="Znf_RING"/>
</dbReference>
<organism evidence="23 24">
    <name type="scientific">Xylaria multiplex</name>
    <dbReference type="NCBI Taxonomy" id="323545"/>
    <lineage>
        <taxon>Eukaryota</taxon>
        <taxon>Fungi</taxon>
        <taxon>Dikarya</taxon>
        <taxon>Ascomycota</taxon>
        <taxon>Pezizomycotina</taxon>
        <taxon>Sordariomycetes</taxon>
        <taxon>Xylariomycetidae</taxon>
        <taxon>Xylariales</taxon>
        <taxon>Xylariaceae</taxon>
        <taxon>Xylaria</taxon>
    </lineage>
</organism>
<dbReference type="GO" id="GO:0008270">
    <property type="term" value="F:zinc ion binding"/>
    <property type="evidence" value="ECO:0007669"/>
    <property type="project" value="UniProtKB-KW"/>
</dbReference>
<evidence type="ECO:0000256" key="12">
    <source>
        <dbReference type="ARBA" id="ARBA00022833"/>
    </source>
</evidence>
<dbReference type="PANTHER" id="PTHR14134">
    <property type="entry name" value="E3 UBIQUITIN-PROTEIN LIGASE RAD18"/>
    <property type="match status" value="1"/>
</dbReference>
<evidence type="ECO:0000256" key="15">
    <source>
        <dbReference type="ARBA" id="ARBA00023242"/>
    </source>
</evidence>
<evidence type="ECO:0000313" key="24">
    <source>
        <dbReference type="Proteomes" id="UP000481858"/>
    </source>
</evidence>
<feature type="region of interest" description="Disordered" evidence="19">
    <location>
        <begin position="421"/>
        <end position="443"/>
    </location>
</feature>
<evidence type="ECO:0000256" key="3">
    <source>
        <dbReference type="ARBA" id="ARBA00004906"/>
    </source>
</evidence>
<dbReference type="NCBIfam" id="TIGR00599">
    <property type="entry name" value="rad18"/>
    <property type="match status" value="1"/>
</dbReference>
<dbReference type="OrthoDB" id="9049620at2759"/>
<evidence type="ECO:0000256" key="4">
    <source>
        <dbReference type="ARBA" id="ARBA00009506"/>
    </source>
</evidence>
<keyword evidence="15 18" id="KW-0539">Nucleus</keyword>
<dbReference type="GO" id="GO:0003697">
    <property type="term" value="F:single-stranded DNA binding"/>
    <property type="evidence" value="ECO:0007669"/>
    <property type="project" value="UniProtKB-UniRule"/>
</dbReference>
<feature type="domain" description="RING-type" evidence="20">
    <location>
        <begin position="31"/>
        <end position="69"/>
    </location>
</feature>
<feature type="compositionally biased region" description="Polar residues" evidence="19">
    <location>
        <begin position="385"/>
        <end position="397"/>
    </location>
</feature>
<evidence type="ECO:0000256" key="14">
    <source>
        <dbReference type="ARBA" id="ARBA00023204"/>
    </source>
</evidence>
<feature type="compositionally biased region" description="Pro residues" evidence="19">
    <location>
        <begin position="205"/>
        <end position="215"/>
    </location>
</feature>